<reference evidence="4" key="1">
    <citation type="submission" date="2021-03" db="EMBL/GenBank/DDBJ databases">
        <authorList>
            <person name="Bekaert M."/>
        </authorList>
    </citation>
    <scope>NUCLEOTIDE SEQUENCE</scope>
</reference>
<comment type="caution">
    <text evidence="4">The sequence shown here is derived from an EMBL/GenBank/DDBJ whole genome shotgun (WGS) entry which is preliminary data.</text>
</comment>
<accession>A0A8S3TF20</accession>
<dbReference type="SUPFAM" id="SSF48403">
    <property type="entry name" value="Ankyrin repeat"/>
    <property type="match status" value="1"/>
</dbReference>
<sequence length="180" mass="20309">MNQKQALARNKDTQSSDYPLLLSCFIGNVSLTDWILENSNISVKNKNYRKFVTHLNSKTSEYQNINMRRHNNTTPLYVACENGHLQLLKKLLYYGADVSLKKKSGDSPLSAACENGHTSVVRELLAHSNVNKDDQNMKGYSPLYLACQNGHEKIVKILLQYDADCNLRSDLVSSPLFVAK</sequence>
<feature type="repeat" description="ANK" evidence="3">
    <location>
        <begin position="138"/>
        <end position="170"/>
    </location>
</feature>
<dbReference type="InterPro" id="IPR002110">
    <property type="entry name" value="Ankyrin_rpt"/>
</dbReference>
<proteinExistence type="predicted"/>
<evidence type="ECO:0000313" key="5">
    <source>
        <dbReference type="Proteomes" id="UP000683360"/>
    </source>
</evidence>
<protein>
    <submittedName>
        <fullName evidence="4">Uncharacterized protein</fullName>
    </submittedName>
</protein>
<dbReference type="Pfam" id="PF12796">
    <property type="entry name" value="Ank_2"/>
    <property type="match status" value="1"/>
</dbReference>
<dbReference type="InterPro" id="IPR036770">
    <property type="entry name" value="Ankyrin_rpt-contain_sf"/>
</dbReference>
<keyword evidence="2 3" id="KW-0040">ANK repeat</keyword>
<dbReference type="PRINTS" id="PR01415">
    <property type="entry name" value="ANKYRIN"/>
</dbReference>
<keyword evidence="1" id="KW-0677">Repeat</keyword>
<dbReference type="PANTHER" id="PTHR24198:SF165">
    <property type="entry name" value="ANKYRIN REPEAT-CONTAINING PROTEIN-RELATED"/>
    <property type="match status" value="1"/>
</dbReference>
<evidence type="ECO:0000256" key="3">
    <source>
        <dbReference type="PROSITE-ProRule" id="PRU00023"/>
    </source>
</evidence>
<name>A0A8S3TF20_MYTED</name>
<evidence type="ECO:0000313" key="4">
    <source>
        <dbReference type="EMBL" id="CAG2229612.1"/>
    </source>
</evidence>
<dbReference type="SMART" id="SM00248">
    <property type="entry name" value="ANK"/>
    <property type="match status" value="4"/>
</dbReference>
<gene>
    <name evidence="4" type="ORF">MEDL_42488</name>
</gene>
<dbReference type="PROSITE" id="PS50297">
    <property type="entry name" value="ANK_REP_REGION"/>
    <property type="match status" value="2"/>
</dbReference>
<dbReference type="AlphaFoldDB" id="A0A8S3TF20"/>
<evidence type="ECO:0000256" key="1">
    <source>
        <dbReference type="ARBA" id="ARBA00022737"/>
    </source>
</evidence>
<organism evidence="4 5">
    <name type="scientific">Mytilus edulis</name>
    <name type="common">Blue mussel</name>
    <dbReference type="NCBI Taxonomy" id="6550"/>
    <lineage>
        <taxon>Eukaryota</taxon>
        <taxon>Metazoa</taxon>
        <taxon>Spiralia</taxon>
        <taxon>Lophotrochozoa</taxon>
        <taxon>Mollusca</taxon>
        <taxon>Bivalvia</taxon>
        <taxon>Autobranchia</taxon>
        <taxon>Pteriomorphia</taxon>
        <taxon>Mytilida</taxon>
        <taxon>Mytiloidea</taxon>
        <taxon>Mytilidae</taxon>
        <taxon>Mytilinae</taxon>
        <taxon>Mytilus</taxon>
    </lineage>
</organism>
<keyword evidence="5" id="KW-1185">Reference proteome</keyword>
<evidence type="ECO:0000256" key="2">
    <source>
        <dbReference type="ARBA" id="ARBA00023043"/>
    </source>
</evidence>
<feature type="repeat" description="ANK" evidence="3">
    <location>
        <begin position="71"/>
        <end position="103"/>
    </location>
</feature>
<dbReference type="OrthoDB" id="6132712at2759"/>
<dbReference type="EMBL" id="CAJPWZ010002032">
    <property type="protein sequence ID" value="CAG2229612.1"/>
    <property type="molecule type" value="Genomic_DNA"/>
</dbReference>
<dbReference type="Gene3D" id="1.25.40.20">
    <property type="entry name" value="Ankyrin repeat-containing domain"/>
    <property type="match status" value="1"/>
</dbReference>
<dbReference type="PANTHER" id="PTHR24198">
    <property type="entry name" value="ANKYRIN REPEAT AND PROTEIN KINASE DOMAIN-CONTAINING PROTEIN"/>
    <property type="match status" value="1"/>
</dbReference>
<dbReference type="Proteomes" id="UP000683360">
    <property type="component" value="Unassembled WGS sequence"/>
</dbReference>
<dbReference type="PROSITE" id="PS50088">
    <property type="entry name" value="ANK_REPEAT"/>
    <property type="match status" value="2"/>
</dbReference>